<feature type="transmembrane region" description="Helical" evidence="6">
    <location>
        <begin position="385"/>
        <end position="407"/>
    </location>
</feature>
<evidence type="ECO:0000256" key="6">
    <source>
        <dbReference type="SAM" id="Phobius"/>
    </source>
</evidence>
<feature type="transmembrane region" description="Helical" evidence="6">
    <location>
        <begin position="111"/>
        <end position="133"/>
    </location>
</feature>
<evidence type="ECO:0000313" key="7">
    <source>
        <dbReference type="EMBL" id="MFD1607117.1"/>
    </source>
</evidence>
<dbReference type="InterPro" id="IPR050833">
    <property type="entry name" value="Poly_Biosynth_Transport"/>
</dbReference>
<dbReference type="EMBL" id="JBHUDE010000023">
    <property type="protein sequence ID" value="MFD1607117.1"/>
    <property type="molecule type" value="Genomic_DNA"/>
</dbReference>
<keyword evidence="8" id="KW-1185">Reference proteome</keyword>
<dbReference type="InterPro" id="IPR002797">
    <property type="entry name" value="Polysacc_synth"/>
</dbReference>
<dbReference type="Pfam" id="PF01943">
    <property type="entry name" value="Polysacc_synt"/>
    <property type="match status" value="1"/>
</dbReference>
<evidence type="ECO:0000256" key="2">
    <source>
        <dbReference type="ARBA" id="ARBA00022475"/>
    </source>
</evidence>
<dbReference type="Proteomes" id="UP001597221">
    <property type="component" value="Unassembled WGS sequence"/>
</dbReference>
<comment type="subcellular location">
    <subcellularLocation>
        <location evidence="1">Cell membrane</location>
        <topology evidence="1">Multi-pass membrane protein</topology>
    </subcellularLocation>
</comment>
<evidence type="ECO:0000313" key="8">
    <source>
        <dbReference type="Proteomes" id="UP001597221"/>
    </source>
</evidence>
<evidence type="ECO:0000256" key="5">
    <source>
        <dbReference type="ARBA" id="ARBA00023136"/>
    </source>
</evidence>
<keyword evidence="2" id="KW-1003">Cell membrane</keyword>
<proteinExistence type="predicted"/>
<gene>
    <name evidence="7" type="ORF">ACFSBH_05570</name>
</gene>
<keyword evidence="5 6" id="KW-0472">Membrane</keyword>
<keyword evidence="3 6" id="KW-0812">Transmembrane</keyword>
<feature type="transmembrane region" description="Helical" evidence="6">
    <location>
        <begin position="206"/>
        <end position="225"/>
    </location>
</feature>
<name>A0ABW4HPS5_9BACI</name>
<feature type="transmembrane region" description="Helical" evidence="6">
    <location>
        <begin position="359"/>
        <end position="379"/>
    </location>
</feature>
<feature type="transmembrane region" description="Helical" evidence="6">
    <location>
        <begin position="327"/>
        <end position="347"/>
    </location>
</feature>
<feature type="transmembrane region" description="Helical" evidence="6">
    <location>
        <begin position="245"/>
        <end position="267"/>
    </location>
</feature>
<comment type="caution">
    <text evidence="7">The sequence shown here is derived from an EMBL/GenBank/DDBJ whole genome shotgun (WGS) entry which is preliminary data.</text>
</comment>
<evidence type="ECO:0000256" key="4">
    <source>
        <dbReference type="ARBA" id="ARBA00022989"/>
    </source>
</evidence>
<feature type="transmembrane region" description="Helical" evidence="6">
    <location>
        <begin position="145"/>
        <end position="162"/>
    </location>
</feature>
<accession>A0ABW4HPS5</accession>
<feature type="transmembrane region" description="Helical" evidence="6">
    <location>
        <begin position="168"/>
        <end position="185"/>
    </location>
</feature>
<feature type="transmembrane region" description="Helical" evidence="6">
    <location>
        <begin position="288"/>
        <end position="307"/>
    </location>
</feature>
<dbReference type="PANTHER" id="PTHR30250:SF11">
    <property type="entry name" value="O-ANTIGEN TRANSPORTER-RELATED"/>
    <property type="match status" value="1"/>
</dbReference>
<reference evidence="8" key="1">
    <citation type="journal article" date="2019" name="Int. J. Syst. Evol. Microbiol.">
        <title>The Global Catalogue of Microorganisms (GCM) 10K type strain sequencing project: providing services to taxonomists for standard genome sequencing and annotation.</title>
        <authorList>
            <consortium name="The Broad Institute Genomics Platform"/>
            <consortium name="The Broad Institute Genome Sequencing Center for Infectious Disease"/>
            <person name="Wu L."/>
            <person name="Ma J."/>
        </authorList>
    </citation>
    <scope>NUCLEOTIDE SEQUENCE [LARGE SCALE GENOMIC DNA]</scope>
    <source>
        <strain evidence="8">CGMCC 1.12376</strain>
    </source>
</reference>
<sequence length="414" mass="46438">MSKTRQLSLKENFSWNFVGSVVYSASQFFILILLAKFGNPVMVGLYSIGLAITAPIIMLTNLQLRQIQATDTSNYYTFNDYFGLRIISGIVAICITLVILAIGGYDFKKSIIILLVALTKIMDSYSDVIYGQLQQHERMDYIGKSRVIKGVLTIVVMGITLFITRDLINSLIVLTITWFLIFWIYDKRKIKLFIQDIKPSFSYSKLKQLVILALPLGIVLMLGSLNTNLPRIFVDKFYGEEMLGYFASIAYLLVVGNTFVQSVGQAASPRLAKLYKNRQFDKFKKIMLFLMLIGLKIGLFAIIISIVLGELILEIIYDSSYADYNHILVLVMVASTFTFLSSFLGYNITAMRLFKVQPIIGLVSLIITLVSSLILIPTYGLVGAAYTLIIGGIAQCILKLAVTLFNLKRSNNII</sequence>
<dbReference type="RefSeq" id="WP_379596453.1">
    <property type="nucleotide sequence ID" value="NZ_JBHUDE010000023.1"/>
</dbReference>
<feature type="transmembrane region" description="Helical" evidence="6">
    <location>
        <begin position="12"/>
        <end position="35"/>
    </location>
</feature>
<protein>
    <submittedName>
        <fullName evidence="7">Oligosaccharide flippase family protein</fullName>
    </submittedName>
</protein>
<evidence type="ECO:0000256" key="3">
    <source>
        <dbReference type="ARBA" id="ARBA00022692"/>
    </source>
</evidence>
<keyword evidence="4 6" id="KW-1133">Transmembrane helix</keyword>
<evidence type="ECO:0000256" key="1">
    <source>
        <dbReference type="ARBA" id="ARBA00004651"/>
    </source>
</evidence>
<feature type="transmembrane region" description="Helical" evidence="6">
    <location>
        <begin position="82"/>
        <end position="105"/>
    </location>
</feature>
<organism evidence="7 8">
    <name type="scientific">Oceanobacillus luteolus</name>
    <dbReference type="NCBI Taxonomy" id="1274358"/>
    <lineage>
        <taxon>Bacteria</taxon>
        <taxon>Bacillati</taxon>
        <taxon>Bacillota</taxon>
        <taxon>Bacilli</taxon>
        <taxon>Bacillales</taxon>
        <taxon>Bacillaceae</taxon>
        <taxon>Oceanobacillus</taxon>
    </lineage>
</organism>
<feature type="transmembrane region" description="Helical" evidence="6">
    <location>
        <begin position="41"/>
        <end position="62"/>
    </location>
</feature>
<dbReference type="PANTHER" id="PTHR30250">
    <property type="entry name" value="PST FAMILY PREDICTED COLANIC ACID TRANSPORTER"/>
    <property type="match status" value="1"/>
</dbReference>